<gene>
    <name evidence="2" type="ORF">B0I35DRAFT_473551</name>
</gene>
<dbReference type="EMBL" id="JAGPNK010000001">
    <property type="protein sequence ID" value="KAH7328893.1"/>
    <property type="molecule type" value="Genomic_DNA"/>
</dbReference>
<dbReference type="Proteomes" id="UP000813444">
    <property type="component" value="Unassembled WGS sequence"/>
</dbReference>
<dbReference type="Pfam" id="PF01408">
    <property type="entry name" value="GFO_IDH_MocA"/>
    <property type="match status" value="1"/>
</dbReference>
<evidence type="ECO:0000313" key="3">
    <source>
        <dbReference type="Proteomes" id="UP000813444"/>
    </source>
</evidence>
<protein>
    <recommendedName>
        <fullName evidence="1">Gfo/Idh/MocA-like oxidoreductase N-terminal domain-containing protein</fullName>
    </recommendedName>
</protein>
<dbReference type="Gene3D" id="3.40.50.720">
    <property type="entry name" value="NAD(P)-binding Rossmann-like Domain"/>
    <property type="match status" value="1"/>
</dbReference>
<keyword evidence="3" id="KW-1185">Reference proteome</keyword>
<organism evidence="2 3">
    <name type="scientific">Stachybotrys elegans</name>
    <dbReference type="NCBI Taxonomy" id="80388"/>
    <lineage>
        <taxon>Eukaryota</taxon>
        <taxon>Fungi</taxon>
        <taxon>Dikarya</taxon>
        <taxon>Ascomycota</taxon>
        <taxon>Pezizomycotina</taxon>
        <taxon>Sordariomycetes</taxon>
        <taxon>Hypocreomycetidae</taxon>
        <taxon>Hypocreales</taxon>
        <taxon>Stachybotryaceae</taxon>
        <taxon>Stachybotrys</taxon>
    </lineage>
</organism>
<dbReference type="SUPFAM" id="SSF51735">
    <property type="entry name" value="NAD(P)-binding Rossmann-fold domains"/>
    <property type="match status" value="1"/>
</dbReference>
<dbReference type="InterPro" id="IPR036291">
    <property type="entry name" value="NAD(P)-bd_dom_sf"/>
</dbReference>
<dbReference type="PANTHER" id="PTHR43377:SF12">
    <property type="entry name" value="BINDING ROSSMANN FOLD OXIDOREDUCTASE, PUTATIVE (AFU_ORTHOLOGUE AFUA_3G11840)-RELATED"/>
    <property type="match status" value="1"/>
</dbReference>
<proteinExistence type="predicted"/>
<dbReference type="OrthoDB" id="2129491at2759"/>
<dbReference type="InterPro" id="IPR000683">
    <property type="entry name" value="Gfo/Idh/MocA-like_OxRdtase_N"/>
</dbReference>
<evidence type="ECO:0000313" key="2">
    <source>
        <dbReference type="EMBL" id="KAH7328893.1"/>
    </source>
</evidence>
<name>A0A8K0T2W8_9HYPO</name>
<reference evidence="2" key="1">
    <citation type="journal article" date="2021" name="Nat. Commun.">
        <title>Genetic determinants of endophytism in the Arabidopsis root mycobiome.</title>
        <authorList>
            <person name="Mesny F."/>
            <person name="Miyauchi S."/>
            <person name="Thiergart T."/>
            <person name="Pickel B."/>
            <person name="Atanasova L."/>
            <person name="Karlsson M."/>
            <person name="Huettel B."/>
            <person name="Barry K.W."/>
            <person name="Haridas S."/>
            <person name="Chen C."/>
            <person name="Bauer D."/>
            <person name="Andreopoulos W."/>
            <person name="Pangilinan J."/>
            <person name="LaButti K."/>
            <person name="Riley R."/>
            <person name="Lipzen A."/>
            <person name="Clum A."/>
            <person name="Drula E."/>
            <person name="Henrissat B."/>
            <person name="Kohler A."/>
            <person name="Grigoriev I.V."/>
            <person name="Martin F.M."/>
            <person name="Hacquard S."/>
        </authorList>
    </citation>
    <scope>NUCLEOTIDE SEQUENCE</scope>
    <source>
        <strain evidence="2">MPI-CAGE-CH-0235</strain>
    </source>
</reference>
<feature type="domain" description="Gfo/Idh/MocA-like oxidoreductase N-terminal" evidence="1">
    <location>
        <begin position="10"/>
        <end position="143"/>
    </location>
</feature>
<dbReference type="AlphaFoldDB" id="A0A8K0T2W8"/>
<sequence>MTQQTAPLPRFIIIGAGSRGRKYSYCLRALGTGLIAAVADPHTYKRETLGRKYIWRDAAPAEGQSFNDWRDFLDYEVDRRRRAAAGEPNVPPGVDGAFICVLDEMHRDVVVGLAPLGLHIMCEKPLGCSLDEIMDMYKALQPAQASSVFSIGHVLRYSPHNIALRKLLLEDRAIGDIHSVVHTEPVGWWHFSHSYVRGNWRNERTTGPSLLTKSCHDIDLLLWLLCSPLKPGSGDPHLPDTVSSTGGLQFFKKSRKPPAAGDATNCMRCPLRDDGCKYSAKNIYLGPRLRGLESGNTNWPVSIVVSDIEDYPTPSAQRDALKKALSEDYDESTPAADVAARNWFGRCVFEADNNVCDDQFVTMTWPETAQGPAKQATFHMVAPTTKICQRHSHFYGSDGEIFADSAHIRVENFNTGKTVTYTPQIEDGGHGGGDLGLTRQFVTAVAKVKNHGWEPSKAQNEFIGCTLEEAIRSHAVVFAAEEARLGKKTIDWTSWWDEVVARE</sequence>
<comment type="caution">
    <text evidence="2">The sequence shown here is derived from an EMBL/GenBank/DDBJ whole genome shotgun (WGS) entry which is preliminary data.</text>
</comment>
<accession>A0A8K0T2W8</accession>
<evidence type="ECO:0000259" key="1">
    <source>
        <dbReference type="Pfam" id="PF01408"/>
    </source>
</evidence>
<dbReference type="SUPFAM" id="SSF55347">
    <property type="entry name" value="Glyceraldehyde-3-phosphate dehydrogenase-like, C-terminal domain"/>
    <property type="match status" value="1"/>
</dbReference>
<dbReference type="PANTHER" id="PTHR43377">
    <property type="entry name" value="BILIVERDIN REDUCTASE A"/>
    <property type="match status" value="1"/>
</dbReference>
<dbReference type="Gene3D" id="3.30.360.10">
    <property type="entry name" value="Dihydrodipicolinate Reductase, domain 2"/>
    <property type="match status" value="2"/>
</dbReference>
<dbReference type="InterPro" id="IPR051450">
    <property type="entry name" value="Gfo/Idh/MocA_Oxidoreductases"/>
</dbReference>
<dbReference type="GO" id="GO:0000166">
    <property type="term" value="F:nucleotide binding"/>
    <property type="evidence" value="ECO:0007669"/>
    <property type="project" value="InterPro"/>
</dbReference>